<dbReference type="Proteomes" id="UP000433652">
    <property type="component" value="Unassembled WGS sequence"/>
</dbReference>
<dbReference type="InterPro" id="IPR011105">
    <property type="entry name" value="Cell_wall_hydrolase_SleB"/>
</dbReference>
<dbReference type="EMBL" id="WTYM01000052">
    <property type="protein sequence ID" value="MXO60483.1"/>
    <property type="molecule type" value="Genomic_DNA"/>
</dbReference>
<evidence type="ECO:0000313" key="3">
    <source>
        <dbReference type="Proteomes" id="UP000433652"/>
    </source>
</evidence>
<keyword evidence="3" id="KW-1185">Reference proteome</keyword>
<feature type="domain" description="Cell wall hydrolase SleB" evidence="1">
    <location>
        <begin position="99"/>
        <end position="203"/>
    </location>
</feature>
<comment type="caution">
    <text evidence="2">The sequence shown here is derived from an EMBL/GenBank/DDBJ whole genome shotgun (WGS) entry which is preliminary data.</text>
</comment>
<proteinExistence type="predicted"/>
<evidence type="ECO:0000313" key="2">
    <source>
        <dbReference type="EMBL" id="MXO60483.1"/>
    </source>
</evidence>
<protein>
    <submittedName>
        <fullName evidence="2">Cell wall hydrolase</fullName>
    </submittedName>
</protein>
<dbReference type="Pfam" id="PF07486">
    <property type="entry name" value="Hydrolase_2"/>
    <property type="match status" value="1"/>
</dbReference>
<name>A0A6I4SX94_9SPHN</name>
<sequence length="204" mass="22113">MIFTLANTGGSGAFAQESKAAVFEDAVPAVTETEDSTSPRFVANEVVQQLPEDAVQTVTDADGAAPLTLGELVADMPIEGELPRDMRCLAEAIYFEARGEPLTGQLAVGRVIINRAESAAFPDDYCGVVTQRAQFSFVKHGVIPEPRTGTIAWRNAVAVAKIAHQELWDSAAGDSLYFHATRVKPRWASHKIARATLARHVFYR</sequence>
<dbReference type="Gene3D" id="1.10.10.2520">
    <property type="entry name" value="Cell wall hydrolase SleB, domain 1"/>
    <property type="match status" value="1"/>
</dbReference>
<dbReference type="InterPro" id="IPR042047">
    <property type="entry name" value="SleB_dom1"/>
</dbReference>
<dbReference type="AlphaFoldDB" id="A0A6I4SX94"/>
<dbReference type="OrthoDB" id="9785345at2"/>
<keyword evidence="2" id="KW-0378">Hydrolase</keyword>
<gene>
    <name evidence="2" type="ORF">GRI89_13135</name>
</gene>
<accession>A0A6I4SX94</accession>
<organism evidence="2 3">
    <name type="scientific">Croceibacterium salegens</name>
    <dbReference type="NCBI Taxonomy" id="1737568"/>
    <lineage>
        <taxon>Bacteria</taxon>
        <taxon>Pseudomonadati</taxon>
        <taxon>Pseudomonadota</taxon>
        <taxon>Alphaproteobacteria</taxon>
        <taxon>Sphingomonadales</taxon>
        <taxon>Erythrobacteraceae</taxon>
        <taxon>Croceibacterium</taxon>
    </lineage>
</organism>
<reference evidence="2 3" key="1">
    <citation type="submission" date="2019-12" db="EMBL/GenBank/DDBJ databases">
        <title>Genomic-based taxomic classification of the family Erythrobacteraceae.</title>
        <authorList>
            <person name="Xu L."/>
        </authorList>
    </citation>
    <scope>NUCLEOTIDE SEQUENCE [LARGE SCALE GENOMIC DNA]</scope>
    <source>
        <strain evidence="2 3">MCCC 1K01500</strain>
    </source>
</reference>
<dbReference type="GO" id="GO:0016787">
    <property type="term" value="F:hydrolase activity"/>
    <property type="evidence" value="ECO:0007669"/>
    <property type="project" value="UniProtKB-KW"/>
</dbReference>
<evidence type="ECO:0000259" key="1">
    <source>
        <dbReference type="Pfam" id="PF07486"/>
    </source>
</evidence>